<dbReference type="EMBL" id="UINC01002582">
    <property type="protein sequence ID" value="SUZ98207.1"/>
    <property type="molecule type" value="Genomic_DNA"/>
</dbReference>
<reference evidence="2" key="1">
    <citation type="submission" date="2018-05" db="EMBL/GenBank/DDBJ databases">
        <authorList>
            <person name="Lanie J.A."/>
            <person name="Ng W.-L."/>
            <person name="Kazmierczak K.M."/>
            <person name="Andrzejewski T.M."/>
            <person name="Davidsen T.M."/>
            <person name="Wayne K.J."/>
            <person name="Tettelin H."/>
            <person name="Glass J.I."/>
            <person name="Rusch D."/>
            <person name="Podicherti R."/>
            <person name="Tsui H.-C.T."/>
            <person name="Winkler M.E."/>
        </authorList>
    </citation>
    <scope>NUCLEOTIDE SEQUENCE</scope>
</reference>
<dbReference type="AlphaFoldDB" id="A0A381S7K6"/>
<evidence type="ECO:0000256" key="1">
    <source>
        <dbReference type="SAM" id="MobiDB-lite"/>
    </source>
</evidence>
<feature type="region of interest" description="Disordered" evidence="1">
    <location>
        <begin position="34"/>
        <end position="55"/>
    </location>
</feature>
<name>A0A381S7K6_9ZZZZ</name>
<proteinExistence type="predicted"/>
<accession>A0A381S7K6</accession>
<sequence length="82" mass="8887">MNRTTAHLRSGRLSGNWVAVYRDTRLRHDLHGAVPGGFEPGGPLATFGNEPNGAPEPDDRCLAELDRIPSLDRLTMVAPAQP</sequence>
<organism evidence="2">
    <name type="scientific">marine metagenome</name>
    <dbReference type="NCBI Taxonomy" id="408172"/>
    <lineage>
        <taxon>unclassified sequences</taxon>
        <taxon>metagenomes</taxon>
        <taxon>ecological metagenomes</taxon>
    </lineage>
</organism>
<gene>
    <name evidence="2" type="ORF">METZ01_LOCUS51061</name>
</gene>
<protein>
    <submittedName>
        <fullName evidence="2">Uncharacterized protein</fullName>
    </submittedName>
</protein>
<evidence type="ECO:0000313" key="2">
    <source>
        <dbReference type="EMBL" id="SUZ98207.1"/>
    </source>
</evidence>